<evidence type="ECO:0000256" key="1">
    <source>
        <dbReference type="SAM" id="MobiDB-lite"/>
    </source>
</evidence>
<name>A0A7J6ST31_PEROL</name>
<sequence>MAKRQPLLRTQVGPLRDSIVKLVDTKKCKAAPKESAPEIYSGVAADGELPVLRPISNSSEAQATSSSTSFPTTTTTTSTTHSTNADPTVCQPPAAQSTPTPSYDLANYVADYFTTIVAHTSVEGLKTHDNIADSDPCPSPSTAVDTLTVVPQPDGTFKHYHRLPWKSTARPSTSLKGVQARTEAQLRRLSPHDYQHYDDCI</sequence>
<accession>A0A7J6ST31</accession>
<comment type="caution">
    <text evidence="2">The sequence shown here is derived from an EMBL/GenBank/DDBJ whole genome shotgun (WGS) entry which is preliminary data.</text>
</comment>
<feature type="non-terminal residue" evidence="2">
    <location>
        <position position="201"/>
    </location>
</feature>
<evidence type="ECO:0000313" key="2">
    <source>
        <dbReference type="EMBL" id="KAF4735945.1"/>
    </source>
</evidence>
<dbReference type="AlphaFoldDB" id="A0A7J6ST31"/>
<evidence type="ECO:0000313" key="3">
    <source>
        <dbReference type="Proteomes" id="UP000553632"/>
    </source>
</evidence>
<proteinExistence type="predicted"/>
<keyword evidence="3" id="KW-1185">Reference proteome</keyword>
<organism evidence="2 3">
    <name type="scientific">Perkinsus olseni</name>
    <name type="common">Perkinsus atlanticus</name>
    <dbReference type="NCBI Taxonomy" id="32597"/>
    <lineage>
        <taxon>Eukaryota</taxon>
        <taxon>Sar</taxon>
        <taxon>Alveolata</taxon>
        <taxon>Perkinsozoa</taxon>
        <taxon>Perkinsea</taxon>
        <taxon>Perkinsida</taxon>
        <taxon>Perkinsidae</taxon>
        <taxon>Perkinsus</taxon>
    </lineage>
</organism>
<protein>
    <submittedName>
        <fullName evidence="2">Uncharacterized protein</fullName>
    </submittedName>
</protein>
<dbReference type="Proteomes" id="UP000553632">
    <property type="component" value="Unassembled WGS sequence"/>
</dbReference>
<reference evidence="2 3" key="1">
    <citation type="submission" date="2020-04" db="EMBL/GenBank/DDBJ databases">
        <title>Perkinsus olseni comparative genomics.</title>
        <authorList>
            <person name="Bogema D.R."/>
        </authorList>
    </citation>
    <scope>NUCLEOTIDE SEQUENCE [LARGE SCALE GENOMIC DNA]</scope>
    <source>
        <strain evidence="2 3">ATCC PRA-207</strain>
    </source>
</reference>
<feature type="region of interest" description="Disordered" evidence="1">
    <location>
        <begin position="58"/>
        <end position="99"/>
    </location>
</feature>
<dbReference type="EMBL" id="JABANO010015984">
    <property type="protein sequence ID" value="KAF4735945.1"/>
    <property type="molecule type" value="Genomic_DNA"/>
</dbReference>
<gene>
    <name evidence="2" type="ORF">FOZ63_017195</name>
</gene>
<feature type="compositionally biased region" description="Low complexity" evidence="1">
    <location>
        <begin position="58"/>
        <end position="83"/>
    </location>
</feature>